<gene>
    <name evidence="2" type="ORF">Q604_UNBC16288G0001</name>
</gene>
<dbReference type="InterPro" id="IPR036291">
    <property type="entry name" value="NAD(P)-bd_dom_sf"/>
</dbReference>
<reference evidence="2" key="1">
    <citation type="submission" date="2013-12" db="EMBL/GenBank/DDBJ databases">
        <title>A Varibaculum cambriense genome reconstructed from a premature infant gut community with otherwise low bacterial novelty that shifts toward anaerobic metabolism during the third week of life.</title>
        <authorList>
            <person name="Brown C.T."/>
            <person name="Sharon I."/>
            <person name="Thomas B.C."/>
            <person name="Castelle C.J."/>
            <person name="Morowitz M.J."/>
            <person name="Banfield J.F."/>
        </authorList>
    </citation>
    <scope>NUCLEOTIDE SEQUENCE</scope>
</reference>
<dbReference type="EMBL" id="AZMM01016288">
    <property type="protein sequence ID" value="ETJ29169.1"/>
    <property type="molecule type" value="Genomic_DNA"/>
</dbReference>
<name>W1XK06_9ZZZZ</name>
<dbReference type="Gene3D" id="3.40.50.720">
    <property type="entry name" value="NAD(P)-binding Rossmann-like Domain"/>
    <property type="match status" value="1"/>
</dbReference>
<dbReference type="InterPro" id="IPR016040">
    <property type="entry name" value="NAD(P)-bd_dom"/>
</dbReference>
<sequence>SHVDRSIKEPEVFAKTNVLGTVNMLNCAKKAWEKEDGTWKEGVKFLHVSTDEVYGSLGDTGFFMETTPLDPHSPYSSSKAGSDMMVKAYADTYKMPVNITRCSNNYGPFQF</sequence>
<dbReference type="SUPFAM" id="SSF51735">
    <property type="entry name" value="NAD(P)-binding Rossmann-fold domains"/>
    <property type="match status" value="1"/>
</dbReference>
<feature type="non-terminal residue" evidence="2">
    <location>
        <position position="111"/>
    </location>
</feature>
<feature type="non-terminal residue" evidence="2">
    <location>
        <position position="1"/>
    </location>
</feature>
<dbReference type="Pfam" id="PF16363">
    <property type="entry name" value="GDP_Man_Dehyd"/>
    <property type="match status" value="1"/>
</dbReference>
<dbReference type="PANTHER" id="PTHR43000">
    <property type="entry name" value="DTDP-D-GLUCOSE 4,6-DEHYDRATASE-RELATED"/>
    <property type="match status" value="1"/>
</dbReference>
<dbReference type="AlphaFoldDB" id="W1XK06"/>
<evidence type="ECO:0000259" key="1">
    <source>
        <dbReference type="Pfam" id="PF16363"/>
    </source>
</evidence>
<feature type="domain" description="NAD(P)-binding" evidence="1">
    <location>
        <begin position="1"/>
        <end position="110"/>
    </location>
</feature>
<proteinExistence type="predicted"/>
<evidence type="ECO:0000313" key="2">
    <source>
        <dbReference type="EMBL" id="ETJ29169.1"/>
    </source>
</evidence>
<comment type="caution">
    <text evidence="2">The sequence shown here is derived from an EMBL/GenBank/DDBJ whole genome shotgun (WGS) entry which is preliminary data.</text>
</comment>
<organism evidence="2">
    <name type="scientific">human gut metagenome</name>
    <dbReference type="NCBI Taxonomy" id="408170"/>
    <lineage>
        <taxon>unclassified sequences</taxon>
        <taxon>metagenomes</taxon>
        <taxon>organismal metagenomes</taxon>
    </lineage>
</organism>
<protein>
    <submittedName>
        <fullName evidence="2">dTDP-glucose 4,6-dehydratase</fullName>
    </submittedName>
</protein>
<accession>W1XK06</accession>